<accession>A0A4V4HE79</accession>
<evidence type="ECO:0000313" key="2">
    <source>
        <dbReference type="Proteomes" id="UP000297245"/>
    </source>
</evidence>
<dbReference type="Proteomes" id="UP000297245">
    <property type="component" value="Unassembled WGS sequence"/>
</dbReference>
<proteinExistence type="predicted"/>
<sequence>MVYIIDDAQQGHPDRHSNTTGFPTLAPELVYEIVSYFETMRYPYTSNKVPIPSDVLQRWRVLKALSETCKALRVKCRPLLWQNIVCAAGYRRVDASKRGGKKAGGALSLERRIERGLDAVTGLLSGKTGIGDLAQLVQSFTITIPPKTSEETIFSLAECLSKLTSLQTLQIIGPTSPLVGRIFTPSSSNISAYGYHPRSSSPSASLGVAGTLPRPCCQQWFLSIAL</sequence>
<reference evidence="1 2" key="1">
    <citation type="journal article" date="2019" name="Nat. Ecol. Evol.">
        <title>Megaphylogeny resolves global patterns of mushroom evolution.</title>
        <authorList>
            <person name="Varga T."/>
            <person name="Krizsan K."/>
            <person name="Foldi C."/>
            <person name="Dima B."/>
            <person name="Sanchez-Garcia M."/>
            <person name="Sanchez-Ramirez S."/>
            <person name="Szollosi G.J."/>
            <person name="Szarkandi J.G."/>
            <person name="Papp V."/>
            <person name="Albert L."/>
            <person name="Andreopoulos W."/>
            <person name="Angelini C."/>
            <person name="Antonin V."/>
            <person name="Barry K.W."/>
            <person name="Bougher N.L."/>
            <person name="Buchanan P."/>
            <person name="Buyck B."/>
            <person name="Bense V."/>
            <person name="Catcheside P."/>
            <person name="Chovatia M."/>
            <person name="Cooper J."/>
            <person name="Damon W."/>
            <person name="Desjardin D."/>
            <person name="Finy P."/>
            <person name="Geml J."/>
            <person name="Haridas S."/>
            <person name="Hughes K."/>
            <person name="Justo A."/>
            <person name="Karasinski D."/>
            <person name="Kautmanova I."/>
            <person name="Kiss B."/>
            <person name="Kocsube S."/>
            <person name="Kotiranta H."/>
            <person name="LaButti K.M."/>
            <person name="Lechner B.E."/>
            <person name="Liimatainen K."/>
            <person name="Lipzen A."/>
            <person name="Lukacs Z."/>
            <person name="Mihaltcheva S."/>
            <person name="Morgado L.N."/>
            <person name="Niskanen T."/>
            <person name="Noordeloos M.E."/>
            <person name="Ohm R.A."/>
            <person name="Ortiz-Santana B."/>
            <person name="Ovrebo C."/>
            <person name="Racz N."/>
            <person name="Riley R."/>
            <person name="Savchenko A."/>
            <person name="Shiryaev A."/>
            <person name="Soop K."/>
            <person name="Spirin V."/>
            <person name="Szebenyi C."/>
            <person name="Tomsovsky M."/>
            <person name="Tulloss R.E."/>
            <person name="Uehling J."/>
            <person name="Grigoriev I.V."/>
            <person name="Vagvolgyi C."/>
            <person name="Papp T."/>
            <person name="Martin F.M."/>
            <person name="Miettinen O."/>
            <person name="Hibbett D.S."/>
            <person name="Nagy L.G."/>
        </authorList>
    </citation>
    <scope>NUCLEOTIDE SEQUENCE [LARGE SCALE GENOMIC DNA]</scope>
    <source>
        <strain evidence="1 2">CBS 962.96</strain>
    </source>
</reference>
<name>A0A4V4HE79_DENBC</name>
<dbReference type="AlphaFoldDB" id="A0A4V4HE79"/>
<keyword evidence="2" id="KW-1185">Reference proteome</keyword>
<organism evidence="1 2">
    <name type="scientific">Dendrothele bispora (strain CBS 962.96)</name>
    <dbReference type="NCBI Taxonomy" id="1314807"/>
    <lineage>
        <taxon>Eukaryota</taxon>
        <taxon>Fungi</taxon>
        <taxon>Dikarya</taxon>
        <taxon>Basidiomycota</taxon>
        <taxon>Agaricomycotina</taxon>
        <taxon>Agaricomycetes</taxon>
        <taxon>Agaricomycetidae</taxon>
        <taxon>Agaricales</taxon>
        <taxon>Agaricales incertae sedis</taxon>
        <taxon>Dendrothele</taxon>
    </lineage>
</organism>
<evidence type="ECO:0008006" key="3">
    <source>
        <dbReference type="Google" id="ProtNLM"/>
    </source>
</evidence>
<evidence type="ECO:0000313" key="1">
    <source>
        <dbReference type="EMBL" id="THU89725.1"/>
    </source>
</evidence>
<dbReference type="OrthoDB" id="3251070at2759"/>
<protein>
    <recommendedName>
        <fullName evidence="3">F-box domain-containing protein</fullName>
    </recommendedName>
</protein>
<gene>
    <name evidence="1" type="ORF">K435DRAFT_864996</name>
</gene>
<dbReference type="EMBL" id="ML179358">
    <property type="protein sequence ID" value="THU89725.1"/>
    <property type="molecule type" value="Genomic_DNA"/>
</dbReference>